<dbReference type="GO" id="GO:0005886">
    <property type="term" value="C:plasma membrane"/>
    <property type="evidence" value="ECO:0007669"/>
    <property type="project" value="UniProtKB-SubCell"/>
</dbReference>
<name>A0A2I0R129_9FLAO</name>
<evidence type="ECO:0000313" key="9">
    <source>
        <dbReference type="EMBL" id="PKR80278.1"/>
    </source>
</evidence>
<keyword evidence="5 8" id="KW-0812">Transmembrane</keyword>
<keyword evidence="4 8" id="KW-1003">Cell membrane</keyword>
<evidence type="ECO:0000256" key="4">
    <source>
        <dbReference type="ARBA" id="ARBA00022475"/>
    </source>
</evidence>
<comment type="similarity">
    <text evidence="2 8">Belongs to the 4-toluene sulfonate uptake permease (TSUP) (TC 2.A.102) family.</text>
</comment>
<feature type="transmembrane region" description="Helical" evidence="8">
    <location>
        <begin position="130"/>
        <end position="154"/>
    </location>
</feature>
<dbReference type="AlphaFoldDB" id="A0A2I0R129"/>
<evidence type="ECO:0000313" key="10">
    <source>
        <dbReference type="Proteomes" id="UP000236654"/>
    </source>
</evidence>
<keyword evidence="7 8" id="KW-0472">Membrane</keyword>
<dbReference type="PANTHER" id="PTHR30269">
    <property type="entry name" value="TRANSMEMBRANE PROTEIN YFCA"/>
    <property type="match status" value="1"/>
</dbReference>
<comment type="subcellular location">
    <subcellularLocation>
        <location evidence="1 8">Cell membrane</location>
        <topology evidence="1 8">Multi-pass membrane protein</topology>
    </subcellularLocation>
</comment>
<organism evidence="9 10">
    <name type="scientific">Brumimicrobium salinarum</name>
    <dbReference type="NCBI Taxonomy" id="2058658"/>
    <lineage>
        <taxon>Bacteria</taxon>
        <taxon>Pseudomonadati</taxon>
        <taxon>Bacteroidota</taxon>
        <taxon>Flavobacteriia</taxon>
        <taxon>Flavobacteriales</taxon>
        <taxon>Crocinitomicaceae</taxon>
        <taxon>Brumimicrobium</taxon>
    </lineage>
</organism>
<gene>
    <name evidence="9" type="ORF">CW751_10515</name>
</gene>
<keyword evidence="10" id="KW-1185">Reference proteome</keyword>
<feature type="transmembrane region" description="Helical" evidence="8">
    <location>
        <begin position="101"/>
        <end position="118"/>
    </location>
</feature>
<feature type="transmembrane region" description="Helical" evidence="8">
    <location>
        <begin position="7"/>
        <end position="26"/>
    </location>
</feature>
<proteinExistence type="inferred from homology"/>
<dbReference type="RefSeq" id="WP_101334968.1">
    <property type="nucleotide sequence ID" value="NZ_PJNI01000011.1"/>
</dbReference>
<evidence type="ECO:0000256" key="2">
    <source>
        <dbReference type="ARBA" id="ARBA00009142"/>
    </source>
</evidence>
<feature type="transmembrane region" description="Helical" evidence="8">
    <location>
        <begin position="197"/>
        <end position="215"/>
    </location>
</feature>
<evidence type="ECO:0000256" key="3">
    <source>
        <dbReference type="ARBA" id="ARBA00022448"/>
    </source>
</evidence>
<evidence type="ECO:0000256" key="8">
    <source>
        <dbReference type="RuleBase" id="RU363041"/>
    </source>
</evidence>
<feature type="transmembrane region" description="Helical" evidence="8">
    <location>
        <begin position="75"/>
        <end position="95"/>
    </location>
</feature>
<accession>A0A2I0R129</accession>
<evidence type="ECO:0000256" key="7">
    <source>
        <dbReference type="ARBA" id="ARBA00023136"/>
    </source>
</evidence>
<feature type="transmembrane region" description="Helical" evidence="8">
    <location>
        <begin position="32"/>
        <end position="54"/>
    </location>
</feature>
<dbReference type="EMBL" id="PJNI01000011">
    <property type="protein sequence ID" value="PKR80278.1"/>
    <property type="molecule type" value="Genomic_DNA"/>
</dbReference>
<evidence type="ECO:0000256" key="6">
    <source>
        <dbReference type="ARBA" id="ARBA00022989"/>
    </source>
</evidence>
<reference evidence="9 10" key="1">
    <citation type="submission" date="2017-12" db="EMBL/GenBank/DDBJ databases">
        <title>The draft genome sequence of Brumimicrobium saltpan LHR20.</title>
        <authorList>
            <person name="Do Z.-J."/>
            <person name="Luo H.-R."/>
        </authorList>
    </citation>
    <scope>NUCLEOTIDE SEQUENCE [LARGE SCALE GENOMIC DNA]</scope>
    <source>
        <strain evidence="9 10">LHR20</strain>
    </source>
</reference>
<dbReference type="OrthoDB" id="8421744at2"/>
<dbReference type="PANTHER" id="PTHR30269:SF37">
    <property type="entry name" value="MEMBRANE TRANSPORTER PROTEIN"/>
    <property type="match status" value="1"/>
</dbReference>
<comment type="caution">
    <text evidence="9">The sequence shown here is derived from an EMBL/GenBank/DDBJ whole genome shotgun (WGS) entry which is preliminary data.</text>
</comment>
<dbReference type="Pfam" id="PF01925">
    <property type="entry name" value="TauE"/>
    <property type="match status" value="1"/>
</dbReference>
<evidence type="ECO:0000256" key="5">
    <source>
        <dbReference type="ARBA" id="ARBA00022692"/>
    </source>
</evidence>
<dbReference type="InterPro" id="IPR002781">
    <property type="entry name" value="TM_pro_TauE-like"/>
</dbReference>
<sequence length="252" mass="27807">MLIESNLSIILLLFVLGIGAFILSTISGGGGALVSIPILNALIGVSNTAPVLNLGTFLGRPARLIIFWKHVNWKVCFYYAPAAIVGAYLAALFFSYFKVEWLQIFVGVFLISTIWQFRFGKKKRSFKMKLWYFIPLGFLVSVFGTIIGALGPVLNPFYMNLGLDKEELIATKTANSFLMGVSQIGSYAFFGLLHKELWIYGIALGIGATIGNIIGKKFLSKMKSETFRKWVIALMVISGVLLIYGQMGSFLS</sequence>
<protein>
    <recommendedName>
        <fullName evidence="8">Probable membrane transporter protein</fullName>
    </recommendedName>
</protein>
<keyword evidence="3" id="KW-0813">Transport</keyword>
<dbReference type="Proteomes" id="UP000236654">
    <property type="component" value="Unassembled WGS sequence"/>
</dbReference>
<feature type="transmembrane region" description="Helical" evidence="8">
    <location>
        <begin position="227"/>
        <end position="247"/>
    </location>
</feature>
<keyword evidence="6 8" id="KW-1133">Transmembrane helix</keyword>
<dbReference type="InterPro" id="IPR052017">
    <property type="entry name" value="TSUP"/>
</dbReference>
<evidence type="ECO:0000256" key="1">
    <source>
        <dbReference type="ARBA" id="ARBA00004651"/>
    </source>
</evidence>